<evidence type="ECO:0000313" key="1">
    <source>
        <dbReference type="Proteomes" id="UP000887569"/>
    </source>
</evidence>
<dbReference type="Proteomes" id="UP000887569">
    <property type="component" value="Unplaced"/>
</dbReference>
<accession>A0A915CIB7</accession>
<name>A0A915CIB7_PARUN</name>
<organism evidence="1 2">
    <name type="scientific">Parascaris univalens</name>
    <name type="common">Nematode worm</name>
    <dbReference type="NCBI Taxonomy" id="6257"/>
    <lineage>
        <taxon>Eukaryota</taxon>
        <taxon>Metazoa</taxon>
        <taxon>Ecdysozoa</taxon>
        <taxon>Nematoda</taxon>
        <taxon>Chromadorea</taxon>
        <taxon>Rhabditida</taxon>
        <taxon>Spirurina</taxon>
        <taxon>Ascaridomorpha</taxon>
        <taxon>Ascaridoidea</taxon>
        <taxon>Ascarididae</taxon>
        <taxon>Parascaris</taxon>
    </lineage>
</organism>
<proteinExistence type="predicted"/>
<evidence type="ECO:0000313" key="2">
    <source>
        <dbReference type="WBParaSite" id="PgR228_g001_t05"/>
    </source>
</evidence>
<keyword evidence="1" id="KW-1185">Reference proteome</keyword>
<protein>
    <submittedName>
        <fullName evidence="2">Ovule protein</fullName>
    </submittedName>
</protein>
<dbReference type="WBParaSite" id="PgR228_g001_t05">
    <property type="protein sequence ID" value="PgR228_g001_t05"/>
    <property type="gene ID" value="PgR228_g001"/>
</dbReference>
<reference evidence="2" key="1">
    <citation type="submission" date="2022-11" db="UniProtKB">
        <authorList>
            <consortium name="WormBaseParasite"/>
        </authorList>
    </citation>
    <scope>IDENTIFICATION</scope>
</reference>
<sequence length="44" mass="4811">QCVVIENRKTYEQPVDKTAFSAHVERVTIGKGGSILCNYSVVGL</sequence>
<dbReference type="AlphaFoldDB" id="A0A915CIB7"/>